<dbReference type="PROSITE" id="PS51450">
    <property type="entry name" value="LRR"/>
    <property type="match status" value="11"/>
</dbReference>
<name>A0A1S3JX14_LINAN</name>
<evidence type="ECO:0000256" key="3">
    <source>
        <dbReference type="ARBA" id="ARBA00022614"/>
    </source>
</evidence>
<dbReference type="GeneID" id="106176933"/>
<dbReference type="PRINTS" id="PR00019">
    <property type="entry name" value="LEURICHRPT"/>
</dbReference>
<keyword evidence="6" id="KW-0547">Nucleotide-binding</keyword>
<dbReference type="KEGG" id="lak:106176933"/>
<protein>
    <recommendedName>
        <fullName evidence="1">non-specific serine/threonine protein kinase</fullName>
        <ecNumber evidence="1">2.7.11.1</ecNumber>
    </recommendedName>
</protein>
<dbReference type="InParanoid" id="A0A1S3JX14"/>
<feature type="domain" description="Roc" evidence="12">
    <location>
        <begin position="698"/>
        <end position="917"/>
    </location>
</feature>
<dbReference type="InterPro" id="IPR050216">
    <property type="entry name" value="LRR_domain-containing"/>
</dbReference>
<dbReference type="InterPro" id="IPR036388">
    <property type="entry name" value="WH-like_DNA-bd_sf"/>
</dbReference>
<reference evidence="14" key="1">
    <citation type="submission" date="2025-08" db="UniProtKB">
        <authorList>
            <consortium name="RefSeq"/>
        </authorList>
    </citation>
    <scope>IDENTIFICATION</scope>
    <source>
        <tissue evidence="14">Gonads</tissue>
    </source>
</reference>
<keyword evidence="5" id="KW-0677">Repeat</keyword>
<dbReference type="Gene3D" id="1.10.533.10">
    <property type="entry name" value="Death Domain, Fas"/>
    <property type="match status" value="1"/>
</dbReference>
<dbReference type="InterPro" id="IPR027417">
    <property type="entry name" value="P-loop_NTPase"/>
</dbReference>
<evidence type="ECO:0000256" key="4">
    <source>
        <dbReference type="ARBA" id="ARBA00022679"/>
    </source>
</evidence>
<evidence type="ECO:0000313" key="13">
    <source>
        <dbReference type="Proteomes" id="UP000085678"/>
    </source>
</evidence>
<dbReference type="InterPro" id="IPR001315">
    <property type="entry name" value="CARD"/>
</dbReference>
<dbReference type="GO" id="GO:0005737">
    <property type="term" value="C:cytoplasm"/>
    <property type="evidence" value="ECO:0007669"/>
    <property type="project" value="TreeGrafter"/>
</dbReference>
<dbReference type="Gene3D" id="1.10.10.10">
    <property type="entry name" value="Winged helix-like DNA-binding domain superfamily/Winged helix DNA-binding domain"/>
    <property type="match status" value="1"/>
</dbReference>
<dbReference type="OrthoDB" id="676979at2759"/>
<accession>A0A1S3JX14</accession>
<dbReference type="Gene3D" id="3.40.50.300">
    <property type="entry name" value="P-loop containing nucleotide triphosphate hydrolases"/>
    <property type="match status" value="1"/>
</dbReference>
<evidence type="ECO:0000256" key="6">
    <source>
        <dbReference type="ARBA" id="ARBA00022741"/>
    </source>
</evidence>
<dbReference type="GO" id="GO:0005524">
    <property type="term" value="F:ATP binding"/>
    <property type="evidence" value="ECO:0007669"/>
    <property type="project" value="UniProtKB-KW"/>
</dbReference>
<dbReference type="PANTHER" id="PTHR48051">
    <property type="match status" value="1"/>
</dbReference>
<dbReference type="SUPFAM" id="SSF52540">
    <property type="entry name" value="P-loop containing nucleoside triphosphate hydrolases"/>
    <property type="match status" value="1"/>
</dbReference>
<evidence type="ECO:0000256" key="9">
    <source>
        <dbReference type="ARBA" id="ARBA00047899"/>
    </source>
</evidence>
<dbReference type="InterPro" id="IPR003591">
    <property type="entry name" value="Leu-rich_rpt_typical-subtyp"/>
</dbReference>
<dbReference type="SMART" id="SM00365">
    <property type="entry name" value="LRR_SD22"/>
    <property type="match status" value="9"/>
</dbReference>
<dbReference type="GO" id="GO:0009966">
    <property type="term" value="P:regulation of signal transduction"/>
    <property type="evidence" value="ECO:0007669"/>
    <property type="project" value="UniProtKB-ARBA"/>
</dbReference>
<dbReference type="Pfam" id="PF13855">
    <property type="entry name" value="LRR_8"/>
    <property type="match status" value="3"/>
</dbReference>
<proteinExistence type="predicted"/>
<dbReference type="SMART" id="SM00369">
    <property type="entry name" value="LRR_TYP"/>
    <property type="match status" value="17"/>
</dbReference>
<dbReference type="Proteomes" id="UP000085678">
    <property type="component" value="Unplaced"/>
</dbReference>
<dbReference type="SMART" id="SM00364">
    <property type="entry name" value="LRR_BAC"/>
    <property type="match status" value="11"/>
</dbReference>
<dbReference type="CDD" id="cd01671">
    <property type="entry name" value="CARD"/>
    <property type="match status" value="1"/>
</dbReference>
<dbReference type="STRING" id="7574.A0A1S3JX14"/>
<keyword evidence="2" id="KW-0723">Serine/threonine-protein kinase</keyword>
<dbReference type="GO" id="GO:0042981">
    <property type="term" value="P:regulation of apoptotic process"/>
    <property type="evidence" value="ECO:0007669"/>
    <property type="project" value="InterPro"/>
</dbReference>
<dbReference type="GO" id="GO:0004674">
    <property type="term" value="F:protein serine/threonine kinase activity"/>
    <property type="evidence" value="ECO:0007669"/>
    <property type="project" value="UniProtKB-KW"/>
</dbReference>
<dbReference type="Pfam" id="PF00560">
    <property type="entry name" value="LRR_1"/>
    <property type="match status" value="1"/>
</dbReference>
<dbReference type="InterPro" id="IPR001611">
    <property type="entry name" value="Leu-rich_rpt"/>
</dbReference>
<evidence type="ECO:0000256" key="2">
    <source>
        <dbReference type="ARBA" id="ARBA00022527"/>
    </source>
</evidence>
<comment type="catalytic activity">
    <reaction evidence="9">
        <text>L-threonyl-[protein] + ATP = O-phospho-L-threonyl-[protein] + ADP + H(+)</text>
        <dbReference type="Rhea" id="RHEA:46608"/>
        <dbReference type="Rhea" id="RHEA-COMP:11060"/>
        <dbReference type="Rhea" id="RHEA-COMP:11605"/>
        <dbReference type="ChEBI" id="CHEBI:15378"/>
        <dbReference type="ChEBI" id="CHEBI:30013"/>
        <dbReference type="ChEBI" id="CHEBI:30616"/>
        <dbReference type="ChEBI" id="CHEBI:61977"/>
        <dbReference type="ChEBI" id="CHEBI:456216"/>
        <dbReference type="EC" id="2.7.11.1"/>
    </reaction>
</comment>
<evidence type="ECO:0000256" key="5">
    <source>
        <dbReference type="ARBA" id="ARBA00022737"/>
    </source>
</evidence>
<dbReference type="FunFam" id="3.80.10.10:FF:001164">
    <property type="entry name" value="GH01279p"/>
    <property type="match status" value="1"/>
</dbReference>
<dbReference type="Pfam" id="PF13516">
    <property type="entry name" value="LRR_6"/>
    <property type="match status" value="1"/>
</dbReference>
<keyword evidence="3" id="KW-0433">Leucine-rich repeat</keyword>
<dbReference type="Gene3D" id="3.80.10.10">
    <property type="entry name" value="Ribonuclease Inhibitor"/>
    <property type="match status" value="5"/>
</dbReference>
<dbReference type="InterPro" id="IPR032171">
    <property type="entry name" value="COR-A"/>
</dbReference>
<evidence type="ECO:0000259" key="11">
    <source>
        <dbReference type="PROSITE" id="PS50209"/>
    </source>
</evidence>
<evidence type="ECO:0000256" key="8">
    <source>
        <dbReference type="ARBA" id="ARBA00022840"/>
    </source>
</evidence>
<dbReference type="InterPro" id="IPR032675">
    <property type="entry name" value="LRR_dom_sf"/>
</dbReference>
<organism evidence="13 14">
    <name type="scientific">Lingula anatina</name>
    <name type="common">Brachiopod</name>
    <name type="synonym">Lingula unguis</name>
    <dbReference type="NCBI Taxonomy" id="7574"/>
    <lineage>
        <taxon>Eukaryota</taxon>
        <taxon>Metazoa</taxon>
        <taxon>Spiralia</taxon>
        <taxon>Lophotrochozoa</taxon>
        <taxon>Brachiopoda</taxon>
        <taxon>Linguliformea</taxon>
        <taxon>Lingulata</taxon>
        <taxon>Lingulida</taxon>
        <taxon>Linguloidea</taxon>
        <taxon>Lingulidae</taxon>
        <taxon>Lingula</taxon>
    </lineage>
</organism>
<dbReference type="PANTHER" id="PTHR48051:SF54">
    <property type="entry name" value="LEUCINE-RICH REPEAT-CONTAINING PROTEIN"/>
    <property type="match status" value="1"/>
</dbReference>
<dbReference type="PROSITE" id="PS51424">
    <property type="entry name" value="ROC"/>
    <property type="match status" value="1"/>
</dbReference>
<dbReference type="Pfam" id="PF08477">
    <property type="entry name" value="Roc"/>
    <property type="match status" value="1"/>
</dbReference>
<dbReference type="InterPro" id="IPR011029">
    <property type="entry name" value="DEATH-like_dom_sf"/>
</dbReference>
<feature type="domain" description="CARD" evidence="11">
    <location>
        <begin position="1374"/>
        <end position="1436"/>
    </location>
</feature>
<dbReference type="InterPro" id="IPR020859">
    <property type="entry name" value="ROC"/>
</dbReference>
<dbReference type="SUPFAM" id="SSF52058">
    <property type="entry name" value="L domain-like"/>
    <property type="match status" value="1"/>
</dbReference>
<evidence type="ECO:0000256" key="7">
    <source>
        <dbReference type="ARBA" id="ARBA00022777"/>
    </source>
</evidence>
<comment type="catalytic activity">
    <reaction evidence="10">
        <text>L-seryl-[protein] + ATP = O-phospho-L-seryl-[protein] + ADP + H(+)</text>
        <dbReference type="Rhea" id="RHEA:17989"/>
        <dbReference type="Rhea" id="RHEA-COMP:9863"/>
        <dbReference type="Rhea" id="RHEA-COMP:11604"/>
        <dbReference type="ChEBI" id="CHEBI:15378"/>
        <dbReference type="ChEBI" id="CHEBI:29999"/>
        <dbReference type="ChEBI" id="CHEBI:30616"/>
        <dbReference type="ChEBI" id="CHEBI:83421"/>
        <dbReference type="ChEBI" id="CHEBI:456216"/>
        <dbReference type="EC" id="2.7.11.1"/>
    </reaction>
</comment>
<dbReference type="Pfam" id="PF16095">
    <property type="entry name" value="COR-A"/>
    <property type="match status" value="1"/>
</dbReference>
<keyword evidence="8" id="KW-0067">ATP-binding</keyword>
<keyword evidence="4" id="KW-0808">Transferase</keyword>
<dbReference type="RefSeq" id="XP_013414975.1">
    <property type="nucleotide sequence ID" value="XM_013559521.1"/>
</dbReference>
<keyword evidence="7" id="KW-0418">Kinase</keyword>
<dbReference type="EC" id="2.7.11.1" evidence="1"/>
<gene>
    <name evidence="14" type="primary">LOC106176933</name>
</gene>
<keyword evidence="13" id="KW-1185">Reference proteome</keyword>
<evidence type="ECO:0000256" key="10">
    <source>
        <dbReference type="ARBA" id="ARBA00048679"/>
    </source>
</evidence>
<evidence type="ECO:0000259" key="12">
    <source>
        <dbReference type="PROSITE" id="PS51424"/>
    </source>
</evidence>
<evidence type="ECO:0000313" key="14">
    <source>
        <dbReference type="RefSeq" id="XP_013414975.1"/>
    </source>
</evidence>
<sequence length="1452" mass="165643">MCGIKMASSKEDMFELLYCRKYVHQIQDSDNENIAFYVGDTNEKLERQGDAHKTFNGDRDKLDILNKLDEDPYYQGPGTDQVETWTNLNLRGLGCRIPDSIARCKNLRVLDVSNNSQLDKEEIVKICRLETVEELNMSNSSITTITQDINIPKHLTKLNLSQNQLTELPLQLFNHVKLEELDLIHNNIAFVTPQVELFCNLRKLNLSNNPLGKFPLEVCNIKTLENISLAHTGITTVPREITLLGNLKGLSLSSNCLKEFSSPLCELAALETLDISRNSITTVPPTLKQLQHLNKLDLSYNKLTALPLPVCGLVTLETLNLLGNNITAVPPEIALLKNLKELNLSQNKLEELPLPVCELVTLETLELRYTHITTVPAEISQLRNLKKLNLSANMLEELPLPVCELVTLETLELRYTHITTVPAEISRLKNLKRLKLSFNNLEELPLPVCELVTLETLELREIHITTVKPQISQLQNLKELNLSQNKLEELPLSVCDLVTLETLDLLSNYITKVPPEISQLKNLKQLNLSQNKLEELPLSVCELVTLETLSLWEIHITAVPPEISQLKYLKELNLSFNNLEELPSPVCELVTLETLDLSSNHITTMPPQEHVTQLKKLKELNLSYNWLKELPLPVCQLKTLETLDLMDNDITTMPPEITQLKNLKELNLKNKLMQPPQEVADRGKEAVFRYFDDLIRTKATTSSRLQVHILGEICVGKTSLVKTLTSGTPFLTSMADRTHVMEQIAWSPKEDVFLNINDFGGHEVYRVAHNFFITEEALTLIVFNLQDVSSKYIDTITSWIDNVYSRAPDSTILLVGTHADCLSNEQELDARKKKVLCDLESHLRDKASKLRTSLEELEKRTEFKSSYAEAFDEKMTRIKRLIENPPRVEKSVFVTSSQTGYGMAELKEELIRTAQVKKLTLPEAWLQKVEQIERAKQNGQDPFLTLDSLDTMTKKTPPQMQGDGDAQRIEDVLNFLHATGVVLWFRDNPLLKTYVFHRQEVFIDILRAVLCEDIDSTLVYNTNPFNMKYSERKFESAKEDVLRRGIVSKTMLECLWWRFNFGRRGLEAMLELLENFEICYLVKGADENRYHFPWLLTEDRPKCISSKCPSVPSKEKLQISTEIHFPTACPPGLYEMAAVHLHSCLGHYKSTRQDWKDGFYAELDSQFQMWFERRLSGRSPNGVLRLFIRGEDPIQLKKHILVIFQDLVDLVERECPGSPRDEYVVCPHCVREEKNPPTLFDAPKFLLSVPLEEPAPYHPCPEEDPNTLASPDFFYPVTKGKMTAVHCTSLDKHANHTVKIIRGTFNSLHKILSRLGKTGILTEEEKAAILEPDADDRLLSFLKGKNDSAFFIFCGALHDSGHAQMARMLRLPDLAMELSDVALGDVLQRLLDRRVISTKENYTVRREPTKALKVIALLKKLREGKRDDEAESAFIEFGKALDEEIAKRKNTY</sequence>
<evidence type="ECO:0000256" key="1">
    <source>
        <dbReference type="ARBA" id="ARBA00012513"/>
    </source>
</evidence>
<dbReference type="PROSITE" id="PS50209">
    <property type="entry name" value="CARD"/>
    <property type="match status" value="1"/>
</dbReference>
<dbReference type="SUPFAM" id="SSF52047">
    <property type="entry name" value="RNI-like"/>
    <property type="match status" value="1"/>
</dbReference>